<dbReference type="PANTHER" id="PTHR46910">
    <property type="entry name" value="TRANSCRIPTION FACTOR PDR1"/>
    <property type="match status" value="1"/>
</dbReference>
<dbReference type="STRING" id="692275.M3B3I0"/>
<proteinExistence type="predicted"/>
<dbReference type="SMART" id="SM00066">
    <property type="entry name" value="GAL4"/>
    <property type="match status" value="1"/>
</dbReference>
<feature type="compositionally biased region" description="Basic and acidic residues" evidence="3">
    <location>
        <begin position="10"/>
        <end position="27"/>
    </location>
</feature>
<dbReference type="Pfam" id="PF00172">
    <property type="entry name" value="Zn_clus"/>
    <property type="match status" value="1"/>
</dbReference>
<feature type="domain" description="Zn(2)-C6 fungal-type" evidence="4">
    <location>
        <begin position="98"/>
        <end position="128"/>
    </location>
</feature>
<evidence type="ECO:0000256" key="2">
    <source>
        <dbReference type="ARBA" id="ARBA00023242"/>
    </source>
</evidence>
<evidence type="ECO:0000256" key="3">
    <source>
        <dbReference type="SAM" id="MobiDB-lite"/>
    </source>
</evidence>
<dbReference type="GeneID" id="27901821"/>
<accession>M3B3I0</accession>
<evidence type="ECO:0000259" key="4">
    <source>
        <dbReference type="PROSITE" id="PS50048"/>
    </source>
</evidence>
<feature type="compositionally biased region" description="Polar residues" evidence="3">
    <location>
        <begin position="854"/>
        <end position="869"/>
    </location>
</feature>
<reference evidence="5 6" key="1">
    <citation type="journal article" date="2012" name="PLoS Pathog.">
        <title>Diverse lifestyles and strategies of plant pathogenesis encoded in the genomes of eighteen Dothideomycetes fungi.</title>
        <authorList>
            <person name="Ohm R.A."/>
            <person name="Feau N."/>
            <person name="Henrissat B."/>
            <person name="Schoch C.L."/>
            <person name="Horwitz B.A."/>
            <person name="Barry K.W."/>
            <person name="Condon B.J."/>
            <person name="Copeland A.C."/>
            <person name="Dhillon B."/>
            <person name="Glaser F."/>
            <person name="Hesse C.N."/>
            <person name="Kosti I."/>
            <person name="LaButti K."/>
            <person name="Lindquist E.A."/>
            <person name="Lucas S."/>
            <person name="Salamov A.A."/>
            <person name="Bradshaw R.E."/>
            <person name="Ciuffetti L."/>
            <person name="Hamelin R.C."/>
            <person name="Kema G.H.J."/>
            <person name="Lawrence C."/>
            <person name="Scott J.A."/>
            <person name="Spatafora J.W."/>
            <person name="Turgeon B.G."/>
            <person name="de Wit P.J.G.M."/>
            <person name="Zhong S."/>
            <person name="Goodwin S.B."/>
            <person name="Grigoriev I.V."/>
        </authorList>
    </citation>
    <scope>NUCLEOTIDE SEQUENCE [LARGE SCALE GENOMIC DNA]</scope>
    <source>
        <strain evidence="5 6">SO2202</strain>
    </source>
</reference>
<dbReference type="GO" id="GO:0000981">
    <property type="term" value="F:DNA-binding transcription factor activity, RNA polymerase II-specific"/>
    <property type="evidence" value="ECO:0007669"/>
    <property type="project" value="InterPro"/>
</dbReference>
<feature type="region of interest" description="Disordered" evidence="3">
    <location>
        <begin position="729"/>
        <end position="758"/>
    </location>
</feature>
<dbReference type="eggNOG" id="ENOG502RIXY">
    <property type="taxonomic scope" value="Eukaryota"/>
</dbReference>
<feature type="compositionally biased region" description="Polar residues" evidence="3">
    <location>
        <begin position="744"/>
        <end position="758"/>
    </location>
</feature>
<dbReference type="AlphaFoldDB" id="M3B3I0"/>
<gene>
    <name evidence="5" type="ORF">SEPMUDRAFT_148074</name>
</gene>
<feature type="compositionally biased region" description="Low complexity" evidence="3">
    <location>
        <begin position="828"/>
        <end position="837"/>
    </location>
</feature>
<dbReference type="CDD" id="cd00067">
    <property type="entry name" value="GAL4"/>
    <property type="match status" value="1"/>
</dbReference>
<dbReference type="Gene3D" id="4.10.240.10">
    <property type="entry name" value="Zn(2)-C6 fungal-type DNA-binding domain"/>
    <property type="match status" value="1"/>
</dbReference>
<dbReference type="OrthoDB" id="4456959at2759"/>
<protein>
    <submittedName>
        <fullName evidence="5">Fungal_trans-domain-containing protein</fullName>
    </submittedName>
</protein>
<keyword evidence="2" id="KW-0539">Nucleus</keyword>
<name>M3B3I0_SPHMS</name>
<dbReference type="GO" id="GO:0003677">
    <property type="term" value="F:DNA binding"/>
    <property type="evidence" value="ECO:0007669"/>
    <property type="project" value="InterPro"/>
</dbReference>
<evidence type="ECO:0000313" key="5">
    <source>
        <dbReference type="EMBL" id="EMF14327.1"/>
    </source>
</evidence>
<feature type="compositionally biased region" description="Low complexity" evidence="3">
    <location>
        <begin position="54"/>
        <end position="83"/>
    </location>
</feature>
<dbReference type="PROSITE" id="PS50048">
    <property type="entry name" value="ZN2_CY6_FUNGAL_2"/>
    <property type="match status" value="1"/>
</dbReference>
<feature type="region of interest" description="Disordered" evidence="3">
    <location>
        <begin position="168"/>
        <end position="235"/>
    </location>
</feature>
<dbReference type="GO" id="GO:0006351">
    <property type="term" value="P:DNA-templated transcription"/>
    <property type="evidence" value="ECO:0007669"/>
    <property type="project" value="InterPro"/>
</dbReference>
<feature type="compositionally biased region" description="Low complexity" evidence="3">
    <location>
        <begin position="177"/>
        <end position="194"/>
    </location>
</feature>
<dbReference type="HOGENOM" id="CLU_006173_1_0_1"/>
<dbReference type="SUPFAM" id="SSF57701">
    <property type="entry name" value="Zn2/Cys6 DNA-binding domain"/>
    <property type="match status" value="1"/>
</dbReference>
<dbReference type="GO" id="GO:0008270">
    <property type="term" value="F:zinc ion binding"/>
    <property type="evidence" value="ECO:0007669"/>
    <property type="project" value="InterPro"/>
</dbReference>
<dbReference type="InterPro" id="IPR036864">
    <property type="entry name" value="Zn2-C6_fun-type_DNA-bd_sf"/>
</dbReference>
<dbReference type="InterPro" id="IPR001138">
    <property type="entry name" value="Zn2Cys6_DnaBD"/>
</dbReference>
<keyword evidence="6" id="KW-1185">Reference proteome</keyword>
<dbReference type="CDD" id="cd12148">
    <property type="entry name" value="fungal_TF_MHR"/>
    <property type="match status" value="1"/>
</dbReference>
<dbReference type="InterPro" id="IPR050987">
    <property type="entry name" value="AtrR-like"/>
</dbReference>
<dbReference type="Proteomes" id="UP000016931">
    <property type="component" value="Unassembled WGS sequence"/>
</dbReference>
<dbReference type="PROSITE" id="PS00463">
    <property type="entry name" value="ZN2_CY6_FUNGAL_1"/>
    <property type="match status" value="1"/>
</dbReference>
<feature type="region of interest" description="Disordered" evidence="3">
    <location>
        <begin position="828"/>
        <end position="878"/>
    </location>
</feature>
<dbReference type="RefSeq" id="XP_016762448.1">
    <property type="nucleotide sequence ID" value="XM_016904684.1"/>
</dbReference>
<dbReference type="PANTHER" id="PTHR46910:SF4">
    <property type="entry name" value="ZN(2)-C6 FUNGAL-TYPE DOMAIN-CONTAINING PROTEIN"/>
    <property type="match status" value="1"/>
</dbReference>
<evidence type="ECO:0000313" key="6">
    <source>
        <dbReference type="Proteomes" id="UP000016931"/>
    </source>
</evidence>
<dbReference type="SMART" id="SM00906">
    <property type="entry name" value="Fungal_trans"/>
    <property type="match status" value="1"/>
</dbReference>
<organism evidence="5 6">
    <name type="scientific">Sphaerulina musiva (strain SO2202)</name>
    <name type="common">Poplar stem canker fungus</name>
    <name type="synonym">Septoria musiva</name>
    <dbReference type="NCBI Taxonomy" id="692275"/>
    <lineage>
        <taxon>Eukaryota</taxon>
        <taxon>Fungi</taxon>
        <taxon>Dikarya</taxon>
        <taxon>Ascomycota</taxon>
        <taxon>Pezizomycotina</taxon>
        <taxon>Dothideomycetes</taxon>
        <taxon>Dothideomycetidae</taxon>
        <taxon>Mycosphaerellales</taxon>
        <taxon>Mycosphaerellaceae</taxon>
        <taxon>Sphaerulina</taxon>
    </lineage>
</organism>
<feature type="region of interest" description="Disordered" evidence="3">
    <location>
        <begin position="1"/>
        <end position="97"/>
    </location>
</feature>
<dbReference type="Pfam" id="PF04082">
    <property type="entry name" value="Fungal_trans"/>
    <property type="match status" value="1"/>
</dbReference>
<keyword evidence="1" id="KW-0479">Metal-binding</keyword>
<dbReference type="EMBL" id="KB456262">
    <property type="protein sequence ID" value="EMF14327.1"/>
    <property type="molecule type" value="Genomic_DNA"/>
</dbReference>
<dbReference type="InterPro" id="IPR007219">
    <property type="entry name" value="XnlR_reg_dom"/>
</dbReference>
<dbReference type="OMA" id="IRCDGRP"/>
<sequence>MPLSTNTALAKRDHLDDDSGSSHDLDLAHIPPPNKIPRTDVDFSAHPQHILHENNPPNAVAQLQPQPQLNAPTSSTSSAGGATKPKKASGASTRTGQACDRCKVRKIRCDARPGGCSPCIQNNTECRTTDRITGRATSRGHTEQIENENTAMKMYIIELQQQLRDGGIQPKEAPSAQNNYGQYWGQQQQQQQQQDSHVNNGPVYPAQSQNVLAATATAASPMRDDRQTPQGGSLLPDFRSGCIGDNYLGVSSENGWLSPIEGTSLALFGTKVDLVELMPADSDPAQSGMSYRTFLLHAFGRQQVFRPELPAYEQCKVYAEWYFRSIQNFIPLLHKPDFFALIYKIYHENYQANSAELVMVHMVLTVINFQFSVRNNNEQAREDSMSHYHYACSLIPDLITGHTLADIQALTLICSQLRNQPRPGAAWMFTNLVLGLAIESGLHRSAKAWPSSGVQQDPHHLEMRKRTFWTILIFHAHLSGKLGRPMPLRLEDFDIEMPEAIPDNMPEENFNSWKQCSFRASIEGFKLLKVMMQVYSTIYSIKSTGQYETNVRHLEKELESFQAQIPPELRGGPETRDEDRVSALYLDLGVAECQLLLHHPALCRSTSPQLISGNLDVCLHWSGKLLQCAIALKGLNALDTTWYSTTNFLAAIFTTLFAHTERRDQMTTTDLQRLKQDMDSWLEILAEVATLLGLSSNLQSAIRPIIDFSLSNIQRHIAAKTAAAALPATSSPGETHAQAYANGNGYNEQYSGEHSSNGEVHGNHGQAYVSPHDEQNHGYQATAQYAYPAPHESHVYPPGGLNGYNTTSYADDTKPNLEEQLMRVNSLADQQAAEAAASRVGPHSAPTNFLAAFQSPTTQPSNGFDQTPPTAGINEQVGTYPQAGPVAWRHFADTIMPNDYMGHAGHSTASLLALSGGKAADGTNGNMVAAAQMGSLQLPVSDGAQAPWPLLHYSSGNEGH</sequence>
<evidence type="ECO:0000256" key="1">
    <source>
        <dbReference type="ARBA" id="ARBA00022723"/>
    </source>
</evidence>